<feature type="domain" description="O-methyltransferase C-terminal" evidence="4">
    <location>
        <begin position="115"/>
        <end position="321"/>
    </location>
</feature>
<dbReference type="InterPro" id="IPR012967">
    <property type="entry name" value="COMT_dimerisation"/>
</dbReference>
<dbReference type="PANTHER" id="PTHR43712">
    <property type="entry name" value="PUTATIVE (AFU_ORTHOLOGUE AFUA_4G14580)-RELATED"/>
    <property type="match status" value="1"/>
</dbReference>
<keyword evidence="2 6" id="KW-0808">Transferase</keyword>
<evidence type="ECO:0000259" key="4">
    <source>
        <dbReference type="Pfam" id="PF00891"/>
    </source>
</evidence>
<dbReference type="GO" id="GO:0008171">
    <property type="term" value="F:O-methyltransferase activity"/>
    <property type="evidence" value="ECO:0007669"/>
    <property type="project" value="InterPro"/>
</dbReference>
<dbReference type="SUPFAM" id="SSF53335">
    <property type="entry name" value="S-adenosyl-L-methionine-dependent methyltransferases"/>
    <property type="match status" value="1"/>
</dbReference>
<sequence>MLKNDTSISENESAAIYLLEQAMGITFQASLRAATLLGIADKLKNGAKTIDELAKETDVNPKQLFRVMRMLAAKDIFAQTSDGKFELTPAAEFLRTDQFHSLHDAVLMLTDKTFWEPLGDLIHSLRSDTPFKDMFGESFYEYWADKKNYKDNYSFHTGMSSMSTIENYFLTKKYEFTDNSTVVDIAGGMGGLLLTVLQSNETLHGILFDQPEILKKHRLGDLENPNRWKTQAGSFFESCPEADFYLLKYITMDWPTDQARKILQTCRNSMHDNSKLLILEPIIPAGNRWHGGNLIDLLLLASFDGGQTRSEEELKELLDSADLKLNRIIDTGCYVSIAEAIPKSKAK</sequence>
<dbReference type="InterPro" id="IPR029063">
    <property type="entry name" value="SAM-dependent_MTases_sf"/>
</dbReference>
<dbReference type="Proteomes" id="UP000078224">
    <property type="component" value="Unassembled WGS sequence"/>
</dbReference>
<evidence type="ECO:0000313" key="7">
    <source>
        <dbReference type="Proteomes" id="UP000078224"/>
    </source>
</evidence>
<dbReference type="GO" id="GO:0046983">
    <property type="term" value="F:protein dimerization activity"/>
    <property type="evidence" value="ECO:0007669"/>
    <property type="project" value="InterPro"/>
</dbReference>
<dbReference type="EC" id="2.1.1.-" evidence="6"/>
<name>A0A1B7K088_9GAMM</name>
<dbReference type="PATRIC" id="fig|1354272.4.peg.798"/>
<dbReference type="RefSeq" id="WP_068907654.1">
    <property type="nucleotide sequence ID" value="NZ_LXEW01000015.1"/>
</dbReference>
<dbReference type="PROSITE" id="PS51683">
    <property type="entry name" value="SAM_OMT_II"/>
    <property type="match status" value="1"/>
</dbReference>
<organism evidence="6 7">
    <name type="scientific">Providencia heimbachae ATCC 35613</name>
    <dbReference type="NCBI Taxonomy" id="1354272"/>
    <lineage>
        <taxon>Bacteria</taxon>
        <taxon>Pseudomonadati</taxon>
        <taxon>Pseudomonadota</taxon>
        <taxon>Gammaproteobacteria</taxon>
        <taxon>Enterobacterales</taxon>
        <taxon>Morganellaceae</taxon>
        <taxon>Providencia</taxon>
    </lineage>
</organism>
<dbReference type="PIRSF" id="PIRSF005739">
    <property type="entry name" value="O-mtase"/>
    <property type="match status" value="1"/>
</dbReference>
<keyword evidence="7" id="KW-1185">Reference proteome</keyword>
<dbReference type="AlphaFoldDB" id="A0A1B7K088"/>
<accession>A0A1B7K088</accession>
<dbReference type="PANTHER" id="PTHR43712:SF2">
    <property type="entry name" value="O-METHYLTRANSFERASE CICE"/>
    <property type="match status" value="1"/>
</dbReference>
<evidence type="ECO:0000256" key="3">
    <source>
        <dbReference type="ARBA" id="ARBA00022691"/>
    </source>
</evidence>
<dbReference type="GO" id="GO:0032259">
    <property type="term" value="P:methylation"/>
    <property type="evidence" value="ECO:0007669"/>
    <property type="project" value="UniProtKB-KW"/>
</dbReference>
<dbReference type="InterPro" id="IPR036388">
    <property type="entry name" value="WH-like_DNA-bd_sf"/>
</dbReference>
<dbReference type="Gene3D" id="1.10.10.10">
    <property type="entry name" value="Winged helix-like DNA-binding domain superfamily/Winged helix DNA-binding domain"/>
    <property type="match status" value="1"/>
</dbReference>
<dbReference type="EMBL" id="LXEW01000015">
    <property type="protein sequence ID" value="OAT53525.1"/>
    <property type="molecule type" value="Genomic_DNA"/>
</dbReference>
<gene>
    <name evidence="6" type="ORF">M998_0774</name>
</gene>
<evidence type="ECO:0000259" key="5">
    <source>
        <dbReference type="Pfam" id="PF08100"/>
    </source>
</evidence>
<dbReference type="OrthoDB" id="9766840at2"/>
<evidence type="ECO:0000313" key="6">
    <source>
        <dbReference type="EMBL" id="OAT53525.1"/>
    </source>
</evidence>
<dbReference type="InterPro" id="IPR036390">
    <property type="entry name" value="WH_DNA-bd_sf"/>
</dbReference>
<reference evidence="6 7" key="1">
    <citation type="submission" date="2016-04" db="EMBL/GenBank/DDBJ databases">
        <title>ATOL: Assembling a taxonomically balanced genome-scale reconstruction of the evolutionary history of the Enterobacteriaceae.</title>
        <authorList>
            <person name="Plunkett G.III."/>
            <person name="Neeno-Eckwall E.C."/>
            <person name="Glasner J.D."/>
            <person name="Perna N.T."/>
        </authorList>
    </citation>
    <scope>NUCLEOTIDE SEQUENCE [LARGE SCALE GENOMIC DNA]</scope>
    <source>
        <strain evidence="6 7">ATCC 35613</strain>
    </source>
</reference>
<dbReference type="InterPro" id="IPR016461">
    <property type="entry name" value="COMT-like"/>
</dbReference>
<evidence type="ECO:0000256" key="2">
    <source>
        <dbReference type="ARBA" id="ARBA00022679"/>
    </source>
</evidence>
<comment type="caution">
    <text evidence="6">The sequence shown here is derived from an EMBL/GenBank/DDBJ whole genome shotgun (WGS) entry which is preliminary data.</text>
</comment>
<dbReference type="InterPro" id="IPR001077">
    <property type="entry name" value="COMT_C"/>
</dbReference>
<proteinExistence type="predicted"/>
<keyword evidence="1 6" id="KW-0489">Methyltransferase</keyword>
<feature type="domain" description="O-methyltransferase dimerisation" evidence="5">
    <location>
        <begin position="21"/>
        <end position="95"/>
    </location>
</feature>
<protein>
    <submittedName>
        <fullName evidence="6">O-demethylpuromycin-O-methyltransferase</fullName>
        <ecNumber evidence="6">2.1.1.-</ecNumber>
        <ecNumber evidence="6">2.1.1.38</ecNumber>
    </submittedName>
</protein>
<keyword evidence="3" id="KW-0949">S-adenosyl-L-methionine</keyword>
<dbReference type="Gene3D" id="3.40.50.150">
    <property type="entry name" value="Vaccinia Virus protein VP39"/>
    <property type="match status" value="1"/>
</dbReference>
<dbReference type="SUPFAM" id="SSF46785">
    <property type="entry name" value="Winged helix' DNA-binding domain"/>
    <property type="match status" value="1"/>
</dbReference>
<dbReference type="Pfam" id="PF08100">
    <property type="entry name" value="Dimerisation"/>
    <property type="match status" value="1"/>
</dbReference>
<dbReference type="Pfam" id="PF00891">
    <property type="entry name" value="Methyltransf_2"/>
    <property type="match status" value="1"/>
</dbReference>
<dbReference type="GO" id="GO:0030739">
    <property type="term" value="F:O-demethylpuromycin O-methyltransferase activity"/>
    <property type="evidence" value="ECO:0007669"/>
    <property type="project" value="UniProtKB-EC"/>
</dbReference>
<dbReference type="EC" id="2.1.1.38" evidence="6"/>
<evidence type="ECO:0000256" key="1">
    <source>
        <dbReference type="ARBA" id="ARBA00022603"/>
    </source>
</evidence>